<accession>A0ABU8B4X7</accession>
<dbReference type="InterPro" id="IPR031876">
    <property type="entry name" value="DUF4760"/>
</dbReference>
<gene>
    <name evidence="2" type="ORF">V1286_001118</name>
</gene>
<evidence type="ECO:0000256" key="1">
    <source>
        <dbReference type="SAM" id="Phobius"/>
    </source>
</evidence>
<reference evidence="2 3" key="1">
    <citation type="submission" date="2024-02" db="EMBL/GenBank/DDBJ databases">
        <title>Adaptive strategies in a cosmopolitan and abundant soil bacterium.</title>
        <authorList>
            <person name="Carini P."/>
        </authorList>
    </citation>
    <scope>NUCLEOTIDE SEQUENCE [LARGE SCALE GENOMIC DNA]</scope>
    <source>
        <strain evidence="2 3">AZCC 1608</strain>
    </source>
</reference>
<organism evidence="2 3">
    <name type="scientific">Bradyrhizobium algeriense</name>
    <dbReference type="NCBI Taxonomy" id="634784"/>
    <lineage>
        <taxon>Bacteria</taxon>
        <taxon>Pseudomonadati</taxon>
        <taxon>Pseudomonadota</taxon>
        <taxon>Alphaproteobacteria</taxon>
        <taxon>Hyphomicrobiales</taxon>
        <taxon>Nitrobacteraceae</taxon>
        <taxon>Bradyrhizobium</taxon>
    </lineage>
</organism>
<evidence type="ECO:0008006" key="4">
    <source>
        <dbReference type="Google" id="ProtNLM"/>
    </source>
</evidence>
<keyword evidence="1" id="KW-0472">Membrane</keyword>
<dbReference type="Pfam" id="PF15956">
    <property type="entry name" value="DUF4760"/>
    <property type="match status" value="1"/>
</dbReference>
<dbReference type="Proteomes" id="UP001364224">
    <property type="component" value="Unassembled WGS sequence"/>
</dbReference>
<comment type="caution">
    <text evidence="2">The sequence shown here is derived from an EMBL/GenBank/DDBJ whole genome shotgun (WGS) entry which is preliminary data.</text>
</comment>
<protein>
    <recommendedName>
        <fullName evidence="4">DUF4760 domain-containing protein</fullName>
    </recommendedName>
</protein>
<evidence type="ECO:0000313" key="3">
    <source>
        <dbReference type="Proteomes" id="UP001364224"/>
    </source>
</evidence>
<feature type="transmembrane region" description="Helical" evidence="1">
    <location>
        <begin position="13"/>
        <end position="33"/>
    </location>
</feature>
<dbReference type="EMBL" id="JAZHRV010000001">
    <property type="protein sequence ID" value="MEH2553589.1"/>
    <property type="molecule type" value="Genomic_DNA"/>
</dbReference>
<keyword evidence="1" id="KW-1133">Transmembrane helix</keyword>
<proteinExistence type="predicted"/>
<keyword evidence="3" id="KW-1185">Reference proteome</keyword>
<name>A0ABU8B4X7_9BRAD</name>
<keyword evidence="1" id="KW-0812">Transmembrane</keyword>
<sequence>MAGERMAVDFGNVPQWITAGIAATAGLLAYTSLQSQRVIARRRAAFDMFLKTETDEKMLTAFDKFHAGILAMRKASSVEVFCTSEDKETRDHYFCIRKYLNIHELIAVGLREGVLDADVCYFYWGDTLTNHYGDAKPVLDFLAKREKNKYTYADLHELNAKWVARKAKATG</sequence>
<evidence type="ECO:0000313" key="2">
    <source>
        <dbReference type="EMBL" id="MEH2553589.1"/>
    </source>
</evidence>